<dbReference type="PIRSF" id="PIRSF000169">
    <property type="entry name" value="SDH_D"/>
    <property type="match status" value="1"/>
</dbReference>
<keyword evidence="11 17" id="KW-0479">Metal-binding</keyword>
<dbReference type="PANTHER" id="PTHR38689:SF1">
    <property type="entry name" value="SUCCINATE DEHYDROGENASE HYDROPHOBIC MEMBRANE ANCHOR SUBUNIT"/>
    <property type="match status" value="1"/>
</dbReference>
<evidence type="ECO:0000256" key="1">
    <source>
        <dbReference type="ARBA" id="ARBA00004050"/>
    </source>
</evidence>
<evidence type="ECO:0000256" key="13">
    <source>
        <dbReference type="ARBA" id="ARBA00022989"/>
    </source>
</evidence>
<dbReference type="PANTHER" id="PTHR38689">
    <property type="entry name" value="SUCCINATE DEHYDROGENASE HYDROPHOBIC MEMBRANE ANCHOR SUBUNIT"/>
    <property type="match status" value="1"/>
</dbReference>
<feature type="transmembrane region" description="Helical" evidence="18">
    <location>
        <begin position="59"/>
        <end position="76"/>
    </location>
</feature>
<comment type="cofactor">
    <cofactor evidence="17">
        <name>heme</name>
        <dbReference type="ChEBI" id="CHEBI:30413"/>
    </cofactor>
    <text evidence="17">The heme is bound between the two transmembrane subunits.</text>
</comment>
<feature type="transmembrane region" description="Helical" evidence="18">
    <location>
        <begin position="21"/>
        <end position="39"/>
    </location>
</feature>
<keyword evidence="9 17" id="KW-0349">Heme</keyword>
<keyword evidence="14 17" id="KW-0408">Iron</keyword>
<evidence type="ECO:0000256" key="2">
    <source>
        <dbReference type="ARBA" id="ARBA00004429"/>
    </source>
</evidence>
<keyword evidence="7" id="KW-0997">Cell inner membrane</keyword>
<evidence type="ECO:0000256" key="4">
    <source>
        <dbReference type="ARBA" id="ARBA00019425"/>
    </source>
</evidence>
<evidence type="ECO:0000256" key="12">
    <source>
        <dbReference type="ARBA" id="ARBA00022982"/>
    </source>
</evidence>
<keyword evidence="13 18" id="KW-1133">Transmembrane helix</keyword>
<comment type="caution">
    <text evidence="19">The sequence shown here is derived from an EMBL/GenBank/DDBJ whole genome shotgun (WGS) entry which is preliminary data.</text>
</comment>
<keyword evidence="15 18" id="KW-0472">Membrane</keyword>
<evidence type="ECO:0000256" key="5">
    <source>
        <dbReference type="ARBA" id="ARBA00022448"/>
    </source>
</evidence>
<dbReference type="Pfam" id="PF01127">
    <property type="entry name" value="Sdh_cyt"/>
    <property type="match status" value="1"/>
</dbReference>
<dbReference type="InterPro" id="IPR014312">
    <property type="entry name" value="Succ_DH_anchor"/>
</dbReference>
<dbReference type="InterPro" id="IPR000701">
    <property type="entry name" value="SuccDH_FuR_B_TM-su"/>
</dbReference>
<reference evidence="19 20" key="1">
    <citation type="journal article" date="2016" name="Nat. Commun.">
        <title>Thousands of microbial genomes shed light on interconnected biogeochemical processes in an aquifer system.</title>
        <authorList>
            <person name="Anantharaman K."/>
            <person name="Brown C.T."/>
            <person name="Hug L.A."/>
            <person name="Sharon I."/>
            <person name="Castelle C.J."/>
            <person name="Probst A.J."/>
            <person name="Thomas B.C."/>
            <person name="Singh A."/>
            <person name="Wilkins M.J."/>
            <person name="Karaoz U."/>
            <person name="Brodie E.L."/>
            <person name="Williams K.H."/>
            <person name="Hubbard S.S."/>
            <person name="Banfield J.F."/>
        </authorList>
    </citation>
    <scope>NUCLEOTIDE SEQUENCE [LARGE SCALE GENOMIC DNA]</scope>
</reference>
<keyword evidence="8" id="KW-0816">Tricarboxylic acid cycle</keyword>
<evidence type="ECO:0000256" key="11">
    <source>
        <dbReference type="ARBA" id="ARBA00022723"/>
    </source>
</evidence>
<comment type="pathway">
    <text evidence="3">Carbohydrate metabolism; tricarboxylic acid cycle.</text>
</comment>
<dbReference type="NCBIfam" id="TIGR02968">
    <property type="entry name" value="succ_dehyd_anc"/>
    <property type="match status" value="1"/>
</dbReference>
<dbReference type="Gene3D" id="1.20.1300.10">
    <property type="entry name" value="Fumarate reductase/succinate dehydrogenase, transmembrane subunit"/>
    <property type="match status" value="1"/>
</dbReference>
<organism evidence="19 20">
    <name type="scientific">Candidatus Muproteobacteria bacterium RBG_16_65_31</name>
    <dbReference type="NCBI Taxonomy" id="1817759"/>
    <lineage>
        <taxon>Bacteria</taxon>
        <taxon>Pseudomonadati</taxon>
        <taxon>Pseudomonadota</taxon>
        <taxon>Candidatus Muproteobacteria</taxon>
    </lineage>
</organism>
<feature type="transmembrane region" description="Helical" evidence="18">
    <location>
        <begin position="88"/>
        <end position="115"/>
    </location>
</feature>
<protein>
    <recommendedName>
        <fullName evidence="4">Succinate dehydrogenase hydrophobic membrane anchor subunit</fullName>
    </recommendedName>
</protein>
<evidence type="ECO:0000256" key="7">
    <source>
        <dbReference type="ARBA" id="ARBA00022519"/>
    </source>
</evidence>
<evidence type="ECO:0000313" key="19">
    <source>
        <dbReference type="EMBL" id="OGI42814.1"/>
    </source>
</evidence>
<evidence type="ECO:0000256" key="14">
    <source>
        <dbReference type="ARBA" id="ARBA00023004"/>
    </source>
</evidence>
<evidence type="ECO:0000313" key="20">
    <source>
        <dbReference type="Proteomes" id="UP000179344"/>
    </source>
</evidence>
<dbReference type="EMBL" id="MFST01000139">
    <property type="protein sequence ID" value="OGI42814.1"/>
    <property type="molecule type" value="Genomic_DNA"/>
</dbReference>
<comment type="subcellular location">
    <subcellularLocation>
        <location evidence="2">Cell inner membrane</location>
        <topology evidence="2">Multi-pass membrane protein</topology>
    </subcellularLocation>
</comment>
<name>A0A1F6TCH9_9PROT</name>
<evidence type="ECO:0000256" key="9">
    <source>
        <dbReference type="ARBA" id="ARBA00022617"/>
    </source>
</evidence>
<accession>A0A1F6TCH9</accession>
<evidence type="ECO:0000256" key="6">
    <source>
        <dbReference type="ARBA" id="ARBA00022475"/>
    </source>
</evidence>
<keyword evidence="10 18" id="KW-0812">Transmembrane</keyword>
<evidence type="ECO:0000256" key="3">
    <source>
        <dbReference type="ARBA" id="ARBA00005163"/>
    </source>
</evidence>
<evidence type="ECO:0000256" key="16">
    <source>
        <dbReference type="PIRSR" id="PIRSR000169-1"/>
    </source>
</evidence>
<keyword evidence="6" id="KW-1003">Cell membrane</keyword>
<keyword evidence="5" id="KW-0813">Transport</keyword>
<dbReference type="SUPFAM" id="SSF81343">
    <property type="entry name" value="Fumarate reductase respiratory complex transmembrane subunits"/>
    <property type="match status" value="1"/>
</dbReference>
<gene>
    <name evidence="19" type="ORF">A2V92_04275</name>
</gene>
<dbReference type="InterPro" id="IPR034804">
    <property type="entry name" value="SQR/QFR_C/D"/>
</dbReference>
<dbReference type="GO" id="GO:0005886">
    <property type="term" value="C:plasma membrane"/>
    <property type="evidence" value="ECO:0007669"/>
    <property type="project" value="UniProtKB-SubCell"/>
</dbReference>
<dbReference type="GO" id="GO:0020037">
    <property type="term" value="F:heme binding"/>
    <property type="evidence" value="ECO:0007669"/>
    <property type="project" value="InterPro"/>
</dbReference>
<feature type="binding site" evidence="16">
    <location>
        <position position="83"/>
    </location>
    <ligand>
        <name>a ubiquinone</name>
        <dbReference type="ChEBI" id="CHEBI:16389"/>
    </ligand>
</feature>
<evidence type="ECO:0000256" key="10">
    <source>
        <dbReference type="ARBA" id="ARBA00022692"/>
    </source>
</evidence>
<dbReference type="GO" id="GO:0009055">
    <property type="term" value="F:electron transfer activity"/>
    <property type="evidence" value="ECO:0007669"/>
    <property type="project" value="TreeGrafter"/>
</dbReference>
<evidence type="ECO:0000256" key="18">
    <source>
        <dbReference type="SAM" id="Phobius"/>
    </source>
</evidence>
<dbReference type="GO" id="GO:0046872">
    <property type="term" value="F:metal ion binding"/>
    <property type="evidence" value="ECO:0007669"/>
    <property type="project" value="UniProtKB-KW"/>
</dbReference>
<comment type="function">
    <text evidence="1">Membrane-anchoring subunit of succinate dehydrogenase (SDH).</text>
</comment>
<evidence type="ECO:0000256" key="17">
    <source>
        <dbReference type="PIRSR" id="PIRSR000169-2"/>
    </source>
</evidence>
<feature type="binding site" description="axial binding residue" evidence="17">
    <location>
        <position position="71"/>
    </location>
    <ligand>
        <name>heme</name>
        <dbReference type="ChEBI" id="CHEBI:30413"/>
        <note>ligand shared with second transmembrane subunit</note>
    </ligand>
    <ligandPart>
        <name>Fe</name>
        <dbReference type="ChEBI" id="CHEBI:18248"/>
    </ligandPart>
</feature>
<sequence length="117" mass="13051">MRAKAGAAAHRGTTEWLVQRISSLYLAGFTVALALYFSLNPAPDYAAWRAWFGSGPVRIAWALFFASLLAHAWVGLRSIYMDYLHPLWLRFTVTALTALALLALGLWAAEILWWVGI</sequence>
<dbReference type="Proteomes" id="UP000179344">
    <property type="component" value="Unassembled WGS sequence"/>
</dbReference>
<dbReference type="GO" id="GO:0017004">
    <property type="term" value="P:cytochrome complex assembly"/>
    <property type="evidence" value="ECO:0007669"/>
    <property type="project" value="TreeGrafter"/>
</dbReference>
<proteinExistence type="predicted"/>
<dbReference type="GO" id="GO:0006099">
    <property type="term" value="P:tricarboxylic acid cycle"/>
    <property type="evidence" value="ECO:0007669"/>
    <property type="project" value="UniProtKB-UniPathway"/>
</dbReference>
<evidence type="ECO:0000256" key="8">
    <source>
        <dbReference type="ARBA" id="ARBA00022532"/>
    </source>
</evidence>
<dbReference type="AlphaFoldDB" id="A0A1F6TCH9"/>
<evidence type="ECO:0000256" key="15">
    <source>
        <dbReference type="ARBA" id="ARBA00023136"/>
    </source>
</evidence>
<dbReference type="UniPathway" id="UPA00223"/>
<keyword evidence="12" id="KW-0249">Electron transport</keyword>